<dbReference type="SUPFAM" id="SSF53223">
    <property type="entry name" value="Aminoacid dehydrogenase-like, N-terminal domain"/>
    <property type="match status" value="1"/>
</dbReference>
<dbReference type="Gene3D" id="3.40.50.10860">
    <property type="entry name" value="Leucine Dehydrogenase, chain A, domain 1"/>
    <property type="match status" value="1"/>
</dbReference>
<evidence type="ECO:0000256" key="8">
    <source>
        <dbReference type="HAMAP-Rule" id="MF_00222"/>
    </source>
</evidence>
<feature type="binding site" evidence="8">
    <location>
        <begin position="138"/>
        <end position="142"/>
    </location>
    <ligand>
        <name>NADP(+)</name>
        <dbReference type="ChEBI" id="CHEBI:58349"/>
    </ligand>
</feature>
<evidence type="ECO:0000256" key="1">
    <source>
        <dbReference type="ARBA" id="ARBA00004871"/>
    </source>
</evidence>
<evidence type="ECO:0000259" key="9">
    <source>
        <dbReference type="Pfam" id="PF08501"/>
    </source>
</evidence>
<feature type="binding site" evidence="8">
    <location>
        <begin position="22"/>
        <end position="24"/>
    </location>
    <ligand>
        <name>shikimate</name>
        <dbReference type="ChEBI" id="CHEBI:36208"/>
    </ligand>
</feature>
<dbReference type="PANTHER" id="PTHR21089:SF1">
    <property type="entry name" value="BIFUNCTIONAL 3-DEHYDROQUINATE DEHYDRATASE_SHIKIMATE DEHYDROGENASE, CHLOROPLASTIC"/>
    <property type="match status" value="1"/>
</dbReference>
<dbReference type="GO" id="GO:0009073">
    <property type="term" value="P:aromatic amino acid family biosynthetic process"/>
    <property type="evidence" value="ECO:0007669"/>
    <property type="project" value="UniProtKB-KW"/>
</dbReference>
<keyword evidence="4 8" id="KW-0057">Aromatic amino acid biosynthesis</keyword>
<gene>
    <name evidence="10" type="primary">aroE_3</name>
    <name evidence="8" type="synonym">aroE</name>
    <name evidence="10" type="ORF">Prum_099350</name>
</gene>
<dbReference type="Pfam" id="PF08501">
    <property type="entry name" value="Shikimate_dh_N"/>
    <property type="match status" value="1"/>
</dbReference>
<keyword evidence="8" id="KW-0521">NADP</keyword>
<evidence type="ECO:0000256" key="5">
    <source>
        <dbReference type="ARBA" id="ARBA00051639"/>
    </source>
</evidence>
<comment type="pathway">
    <text evidence="7">Aromatic compound metabolism; 3,4-dihydroxybenzoate biosynthesis; 3-dehydroquinate from D-quinate (NAD(+) route).</text>
</comment>
<dbReference type="NCBIfam" id="NF009201">
    <property type="entry name" value="PRK12549.1"/>
    <property type="match status" value="1"/>
</dbReference>
<dbReference type="FunFam" id="3.40.50.720:FF:000086">
    <property type="entry name" value="Quinate/shikimate dehydrogenase"/>
    <property type="match status" value="1"/>
</dbReference>
<feature type="binding site" evidence="8">
    <location>
        <position position="255"/>
    </location>
    <ligand>
        <name>NADP(+)</name>
        <dbReference type="ChEBI" id="CHEBI:58349"/>
    </ligand>
</feature>
<keyword evidence="3 8" id="KW-0560">Oxidoreductase</keyword>
<dbReference type="NCBIfam" id="NF001319">
    <property type="entry name" value="PRK00258.3-3"/>
    <property type="match status" value="1"/>
</dbReference>
<feature type="domain" description="Shikimate dehydrogenase substrate binding N-terminal" evidence="9">
    <location>
        <begin position="14"/>
        <end position="101"/>
    </location>
</feature>
<reference evidence="10 11" key="1">
    <citation type="submission" date="2020-03" db="EMBL/GenBank/DDBJ databases">
        <title>Whole genome shotgun sequence of Phytohabitans rumicis NBRC 108638.</title>
        <authorList>
            <person name="Komaki H."/>
            <person name="Tamura T."/>
        </authorList>
    </citation>
    <scope>NUCLEOTIDE SEQUENCE [LARGE SCALE GENOMIC DNA]</scope>
    <source>
        <strain evidence="10 11">NBRC 108638</strain>
    </source>
</reference>
<comment type="pathway">
    <text evidence="1 8">Metabolic intermediate biosynthesis; chorismate biosynthesis; chorismate from D-erythrose 4-phosphate and phosphoenolpyruvate: step 4/7.</text>
</comment>
<keyword evidence="11" id="KW-1185">Reference proteome</keyword>
<dbReference type="AlphaFoldDB" id="A0A6V8LGC8"/>
<comment type="catalytic activity">
    <reaction evidence="8">
        <text>shikimate + NADP(+) = 3-dehydroshikimate + NADPH + H(+)</text>
        <dbReference type="Rhea" id="RHEA:17737"/>
        <dbReference type="ChEBI" id="CHEBI:15378"/>
        <dbReference type="ChEBI" id="CHEBI:16630"/>
        <dbReference type="ChEBI" id="CHEBI:36208"/>
        <dbReference type="ChEBI" id="CHEBI:57783"/>
        <dbReference type="ChEBI" id="CHEBI:58349"/>
        <dbReference type="EC" id="1.1.1.25"/>
    </reaction>
</comment>
<feature type="binding site" evidence="8">
    <location>
        <position position="74"/>
    </location>
    <ligand>
        <name>shikimate</name>
        <dbReference type="ChEBI" id="CHEBI:36208"/>
    </ligand>
</feature>
<evidence type="ECO:0000256" key="2">
    <source>
        <dbReference type="ARBA" id="ARBA00022605"/>
    </source>
</evidence>
<sequence>MDAPGTGERFLVGLVGAGIGTSLSPPLHEREADHQGLRYLYQVIDIADLGLPAGAVGELMAAARRFGFRGLNITHPCKQAAVDHLDQMSPDAAAIGAVNTVVWSGGVSVGYNTDWYGFTKSFEQGLPGAAARRVVLLGAGGAGAAVAHALLWLGTDRLTVVDADAGRAGRLVTALVDRFGADRVDGGGPELLAERLAGADGLVNATPVGMAAYPGTPLPVRLLRPDLWVVDIIYRPLETELLRRAREIGCRTLGGGGMVVFQAAEAFRLFAGVAPDAERMLRHFEVLTSADVGAGRG</sequence>
<organism evidence="10 11">
    <name type="scientific">Phytohabitans rumicis</name>
    <dbReference type="NCBI Taxonomy" id="1076125"/>
    <lineage>
        <taxon>Bacteria</taxon>
        <taxon>Bacillati</taxon>
        <taxon>Actinomycetota</taxon>
        <taxon>Actinomycetes</taxon>
        <taxon>Micromonosporales</taxon>
        <taxon>Micromonosporaceae</taxon>
    </lineage>
</organism>
<dbReference type="RefSeq" id="WP_173085895.1">
    <property type="nucleotide sequence ID" value="NZ_BAABJB010000047.1"/>
</dbReference>
<dbReference type="InterPro" id="IPR013708">
    <property type="entry name" value="Shikimate_DH-bd_N"/>
</dbReference>
<protein>
    <recommendedName>
        <fullName evidence="8">Shikimate dehydrogenase (NADP(+))</fullName>
        <shortName evidence="8">SDH</shortName>
        <ecNumber evidence="8">1.1.1.25</ecNumber>
    </recommendedName>
</protein>
<dbReference type="GO" id="GO:0030266">
    <property type="term" value="F:quinate 3-dehydrogenase (NAD+) activity"/>
    <property type="evidence" value="ECO:0007669"/>
    <property type="project" value="UniProtKB-EC"/>
</dbReference>
<dbReference type="PANTHER" id="PTHR21089">
    <property type="entry name" value="SHIKIMATE DEHYDROGENASE"/>
    <property type="match status" value="1"/>
</dbReference>
<dbReference type="EC" id="1.1.1.25" evidence="8"/>
<comment type="caution">
    <text evidence="8">Lacks conserved residue(s) required for the propagation of feature annotation.</text>
</comment>
<evidence type="ECO:0000313" key="10">
    <source>
        <dbReference type="EMBL" id="GFJ96293.1"/>
    </source>
</evidence>
<dbReference type="EMBL" id="BLPG01000002">
    <property type="protein sequence ID" value="GFJ96293.1"/>
    <property type="molecule type" value="Genomic_DNA"/>
</dbReference>
<feature type="binding site" evidence="8">
    <location>
        <position position="114"/>
    </location>
    <ligand>
        <name>shikimate</name>
        <dbReference type="ChEBI" id="CHEBI:36208"/>
    </ligand>
</feature>
<comment type="catalytic activity">
    <reaction evidence="6">
        <text>shikimate + NAD(+) = 3-dehydroshikimate + NADH + H(+)</text>
        <dbReference type="Rhea" id="RHEA:17741"/>
        <dbReference type="ChEBI" id="CHEBI:15378"/>
        <dbReference type="ChEBI" id="CHEBI:16630"/>
        <dbReference type="ChEBI" id="CHEBI:36208"/>
        <dbReference type="ChEBI" id="CHEBI:57540"/>
        <dbReference type="ChEBI" id="CHEBI:57945"/>
    </reaction>
</comment>
<evidence type="ECO:0000313" key="11">
    <source>
        <dbReference type="Proteomes" id="UP000482960"/>
    </source>
</evidence>
<dbReference type="Gene3D" id="3.40.50.720">
    <property type="entry name" value="NAD(P)-binding Rossmann-like Domain"/>
    <property type="match status" value="1"/>
</dbReference>
<proteinExistence type="inferred from homology"/>
<dbReference type="UniPathway" id="UPA00053">
    <property type="reaction ID" value="UER00087"/>
</dbReference>
<feature type="binding site" evidence="8">
    <location>
        <position position="234"/>
    </location>
    <ligand>
        <name>shikimate</name>
        <dbReference type="ChEBI" id="CHEBI:36208"/>
    </ligand>
</feature>
<dbReference type="GO" id="GO:0050661">
    <property type="term" value="F:NADP binding"/>
    <property type="evidence" value="ECO:0007669"/>
    <property type="project" value="TreeGrafter"/>
</dbReference>
<dbReference type="GO" id="GO:0019632">
    <property type="term" value="P:shikimate metabolic process"/>
    <property type="evidence" value="ECO:0007669"/>
    <property type="project" value="TreeGrafter"/>
</dbReference>
<dbReference type="InterPro" id="IPR022893">
    <property type="entry name" value="Shikimate_DH_fam"/>
</dbReference>
<dbReference type="Proteomes" id="UP000482960">
    <property type="component" value="Unassembled WGS sequence"/>
</dbReference>
<accession>A0A6V8LGC8</accession>
<reference evidence="10 11" key="2">
    <citation type="submission" date="2020-03" db="EMBL/GenBank/DDBJ databases">
        <authorList>
            <person name="Ichikawa N."/>
            <person name="Kimura A."/>
            <person name="Kitahashi Y."/>
            <person name="Uohara A."/>
        </authorList>
    </citation>
    <scope>NUCLEOTIDE SEQUENCE [LARGE SCALE GENOMIC DNA]</scope>
    <source>
        <strain evidence="10 11">NBRC 108638</strain>
    </source>
</reference>
<keyword evidence="2 8" id="KW-0028">Amino-acid biosynthesis</keyword>
<evidence type="ECO:0000256" key="6">
    <source>
        <dbReference type="ARBA" id="ARBA00052329"/>
    </source>
</evidence>
<evidence type="ECO:0000256" key="4">
    <source>
        <dbReference type="ARBA" id="ARBA00023141"/>
    </source>
</evidence>
<dbReference type="GO" id="GO:0008652">
    <property type="term" value="P:amino acid biosynthetic process"/>
    <property type="evidence" value="ECO:0007669"/>
    <property type="project" value="UniProtKB-KW"/>
</dbReference>
<evidence type="ECO:0000256" key="3">
    <source>
        <dbReference type="ARBA" id="ARBA00023002"/>
    </source>
</evidence>
<comment type="subunit">
    <text evidence="8">Homodimer.</text>
</comment>
<dbReference type="InterPro" id="IPR046346">
    <property type="entry name" value="Aminoacid_DH-like_N_sf"/>
</dbReference>
<feature type="active site" description="Proton acceptor" evidence="8">
    <location>
        <position position="78"/>
    </location>
</feature>
<dbReference type="GO" id="GO:0004764">
    <property type="term" value="F:shikimate 3-dehydrogenase (NADP+) activity"/>
    <property type="evidence" value="ECO:0007669"/>
    <property type="project" value="UniProtKB-UniRule"/>
</dbReference>
<dbReference type="HAMAP" id="MF_00222">
    <property type="entry name" value="Shikimate_DH_AroE"/>
    <property type="match status" value="1"/>
</dbReference>
<comment type="similarity">
    <text evidence="8">Belongs to the shikimate dehydrogenase family.</text>
</comment>
<dbReference type="SUPFAM" id="SSF51735">
    <property type="entry name" value="NAD(P)-binding Rossmann-fold domains"/>
    <property type="match status" value="1"/>
</dbReference>
<name>A0A6V8LGC8_9ACTN</name>
<feature type="binding site" evidence="8">
    <location>
        <position position="262"/>
    </location>
    <ligand>
        <name>shikimate</name>
        <dbReference type="ChEBI" id="CHEBI:36208"/>
    </ligand>
</feature>
<feature type="binding site" evidence="8">
    <location>
        <position position="232"/>
    </location>
    <ligand>
        <name>NADP(+)</name>
        <dbReference type="ChEBI" id="CHEBI:58349"/>
    </ligand>
</feature>
<feature type="binding site" evidence="8">
    <location>
        <position position="99"/>
    </location>
    <ligand>
        <name>shikimate</name>
        <dbReference type="ChEBI" id="CHEBI:36208"/>
    </ligand>
</feature>
<dbReference type="InterPro" id="IPR036291">
    <property type="entry name" value="NAD(P)-bd_dom_sf"/>
</dbReference>
<evidence type="ECO:0000256" key="7">
    <source>
        <dbReference type="ARBA" id="ARBA00060613"/>
    </source>
</evidence>
<comment type="function">
    <text evidence="8">Involved in the biosynthesis of the chorismate, which leads to the biosynthesis of aromatic amino acids. Catalyzes the reversible NADPH linked reduction of 3-dehydroshikimate (DHSA) to yield shikimate (SA).</text>
</comment>
<dbReference type="GO" id="GO:0005829">
    <property type="term" value="C:cytosol"/>
    <property type="evidence" value="ECO:0007669"/>
    <property type="project" value="TreeGrafter"/>
</dbReference>
<dbReference type="CDD" id="cd01065">
    <property type="entry name" value="NAD_bind_Shikimate_DH"/>
    <property type="match status" value="1"/>
</dbReference>
<dbReference type="GO" id="GO:0009423">
    <property type="term" value="P:chorismate biosynthetic process"/>
    <property type="evidence" value="ECO:0007669"/>
    <property type="project" value="UniProtKB-UniRule"/>
</dbReference>
<comment type="catalytic activity">
    <reaction evidence="5">
        <text>L-quinate + NAD(+) = 3-dehydroquinate + NADH + H(+)</text>
        <dbReference type="Rhea" id="RHEA:22364"/>
        <dbReference type="ChEBI" id="CHEBI:15378"/>
        <dbReference type="ChEBI" id="CHEBI:29751"/>
        <dbReference type="ChEBI" id="CHEBI:32364"/>
        <dbReference type="ChEBI" id="CHEBI:57540"/>
        <dbReference type="ChEBI" id="CHEBI:57945"/>
        <dbReference type="EC" id="1.1.1.24"/>
    </reaction>
</comment>
<comment type="caution">
    <text evidence="10">The sequence shown here is derived from an EMBL/GenBank/DDBJ whole genome shotgun (WGS) entry which is preliminary data.</text>
</comment>